<accession>A0A067E5Q2</accession>
<evidence type="ECO:0000313" key="2">
    <source>
        <dbReference type="Proteomes" id="UP000027120"/>
    </source>
</evidence>
<dbReference type="Proteomes" id="UP000027120">
    <property type="component" value="Unassembled WGS sequence"/>
</dbReference>
<keyword evidence="2" id="KW-1185">Reference proteome</keyword>
<dbReference type="AlphaFoldDB" id="A0A067E5Q2"/>
<dbReference type="EMBL" id="KK785205">
    <property type="protein sequence ID" value="KDO46572.1"/>
    <property type="molecule type" value="Genomic_DNA"/>
</dbReference>
<name>A0A067E5Q2_CITSI</name>
<sequence length="144" mass="16476">MSSDSPDFSKSELCEYPLEEDDYQPIISQPFTINFTPASLFPPFISISLSSAFTKWSINEDVNHMGEMSLESLRVSYEIPRLISLERSGENDKPSHLPPSIVTMHPDFFTHGVTLHFHLFLKYMLSNFKCTPAQLSPIVWRATF</sequence>
<gene>
    <name evidence="1" type="ORF">CISIN_1g038238mg</name>
</gene>
<reference evidence="1 2" key="1">
    <citation type="submission" date="2014-04" db="EMBL/GenBank/DDBJ databases">
        <authorList>
            <consortium name="International Citrus Genome Consortium"/>
            <person name="Gmitter F."/>
            <person name="Chen C."/>
            <person name="Farmerie W."/>
            <person name="Harkins T."/>
            <person name="Desany B."/>
            <person name="Mohiuddin M."/>
            <person name="Kodira C."/>
            <person name="Borodovsky M."/>
            <person name="Lomsadze A."/>
            <person name="Burns P."/>
            <person name="Jenkins J."/>
            <person name="Prochnik S."/>
            <person name="Shu S."/>
            <person name="Chapman J."/>
            <person name="Pitluck S."/>
            <person name="Schmutz J."/>
            <person name="Rokhsar D."/>
        </authorList>
    </citation>
    <scope>NUCLEOTIDE SEQUENCE</scope>
</reference>
<proteinExistence type="predicted"/>
<protein>
    <submittedName>
        <fullName evidence="1">Uncharacterized protein</fullName>
    </submittedName>
</protein>
<organism evidence="1 2">
    <name type="scientific">Citrus sinensis</name>
    <name type="common">Sweet orange</name>
    <name type="synonym">Citrus aurantium var. sinensis</name>
    <dbReference type="NCBI Taxonomy" id="2711"/>
    <lineage>
        <taxon>Eukaryota</taxon>
        <taxon>Viridiplantae</taxon>
        <taxon>Streptophyta</taxon>
        <taxon>Embryophyta</taxon>
        <taxon>Tracheophyta</taxon>
        <taxon>Spermatophyta</taxon>
        <taxon>Magnoliopsida</taxon>
        <taxon>eudicotyledons</taxon>
        <taxon>Gunneridae</taxon>
        <taxon>Pentapetalae</taxon>
        <taxon>rosids</taxon>
        <taxon>malvids</taxon>
        <taxon>Sapindales</taxon>
        <taxon>Rutaceae</taxon>
        <taxon>Aurantioideae</taxon>
        <taxon>Citrus</taxon>
    </lineage>
</organism>
<evidence type="ECO:0000313" key="1">
    <source>
        <dbReference type="EMBL" id="KDO46572.1"/>
    </source>
</evidence>